<dbReference type="InterPro" id="IPR029063">
    <property type="entry name" value="SAM-dependent_MTases_sf"/>
</dbReference>
<keyword evidence="3" id="KW-0489">Methyltransferase</keyword>
<gene>
    <name evidence="3" type="ORF">P2G67_15685</name>
</gene>
<dbReference type="InterPro" id="IPR050447">
    <property type="entry name" value="Erg6_SMT_methyltransf"/>
</dbReference>
<evidence type="ECO:0000256" key="1">
    <source>
        <dbReference type="ARBA" id="ARBA00022679"/>
    </source>
</evidence>
<evidence type="ECO:0000313" key="3">
    <source>
        <dbReference type="EMBL" id="MDF2097418.1"/>
    </source>
</evidence>
<organism evidence="3 4">
    <name type="scientific">Aquibaculum arenosum</name>
    <dbReference type="NCBI Taxonomy" id="3032591"/>
    <lineage>
        <taxon>Bacteria</taxon>
        <taxon>Pseudomonadati</taxon>
        <taxon>Pseudomonadota</taxon>
        <taxon>Alphaproteobacteria</taxon>
        <taxon>Rhodospirillales</taxon>
        <taxon>Rhodovibrionaceae</taxon>
        <taxon>Aquibaculum</taxon>
    </lineage>
</organism>
<dbReference type="GO" id="GO:0032259">
    <property type="term" value="P:methylation"/>
    <property type="evidence" value="ECO:0007669"/>
    <property type="project" value="UniProtKB-KW"/>
</dbReference>
<dbReference type="Pfam" id="PF08241">
    <property type="entry name" value="Methyltransf_11"/>
    <property type="match status" value="1"/>
</dbReference>
<dbReference type="SUPFAM" id="SSF53335">
    <property type="entry name" value="S-adenosyl-L-methionine-dependent methyltransferases"/>
    <property type="match status" value="1"/>
</dbReference>
<reference evidence="3 4" key="1">
    <citation type="submission" date="2023-03" db="EMBL/GenBank/DDBJ databases">
        <title>Fodinicurvata sp. CAU 1616 isolated from sea sendiment.</title>
        <authorList>
            <person name="Kim W."/>
        </authorList>
    </citation>
    <scope>NUCLEOTIDE SEQUENCE [LARGE SCALE GENOMIC DNA]</scope>
    <source>
        <strain evidence="3 4">CAU 1616</strain>
    </source>
</reference>
<dbReference type="PANTHER" id="PTHR44068:SF11">
    <property type="entry name" value="GERANYL DIPHOSPHATE 2-C-METHYLTRANSFERASE"/>
    <property type="match status" value="1"/>
</dbReference>
<keyword evidence="1" id="KW-0808">Transferase</keyword>
<name>A0ABT5YR72_9PROT</name>
<feature type="domain" description="Methyltransferase type 11" evidence="2">
    <location>
        <begin position="71"/>
        <end position="168"/>
    </location>
</feature>
<dbReference type="GO" id="GO:0008168">
    <property type="term" value="F:methyltransferase activity"/>
    <property type="evidence" value="ECO:0007669"/>
    <property type="project" value="UniProtKB-KW"/>
</dbReference>
<dbReference type="Proteomes" id="UP001215503">
    <property type="component" value="Unassembled WGS sequence"/>
</dbReference>
<dbReference type="PANTHER" id="PTHR44068">
    <property type="entry name" value="ZGC:194242"/>
    <property type="match status" value="1"/>
</dbReference>
<comment type="caution">
    <text evidence="3">The sequence shown here is derived from an EMBL/GenBank/DDBJ whole genome shotgun (WGS) entry which is preliminary data.</text>
</comment>
<dbReference type="Gene3D" id="3.40.50.150">
    <property type="entry name" value="Vaccinia Virus protein VP39"/>
    <property type="match status" value="1"/>
</dbReference>
<keyword evidence="4" id="KW-1185">Reference proteome</keyword>
<proteinExistence type="predicted"/>
<accession>A0ABT5YR72</accession>
<evidence type="ECO:0000259" key="2">
    <source>
        <dbReference type="Pfam" id="PF08241"/>
    </source>
</evidence>
<dbReference type="InterPro" id="IPR013216">
    <property type="entry name" value="Methyltransf_11"/>
</dbReference>
<sequence length="277" mass="29842">MTDKGDIAGHYAREGRLSEKILELARQHRVSPEGPLTVADLATFDQFHLRARQGTAELAELAQPAPGSLVLDIGAGIGGPARQLAESCAVTVVALDLTEAYCRDAATLSAAVGLEQKVLACCADAGRLPFPDATFDLVWTQHAAMNVPDKQALYRDAARVLKPGGRFALHDVMAGPAGPPHYPTPWASRADQSFLMPPERIRELIASSGLTELAWEDRTDALLADERAQAARQSGAERPPGPYMLYAGFLELSRNVRRSLVENRARVVIGLFAKPEA</sequence>
<dbReference type="EMBL" id="JARHUD010000013">
    <property type="protein sequence ID" value="MDF2097418.1"/>
    <property type="molecule type" value="Genomic_DNA"/>
</dbReference>
<evidence type="ECO:0000313" key="4">
    <source>
        <dbReference type="Proteomes" id="UP001215503"/>
    </source>
</evidence>
<dbReference type="CDD" id="cd02440">
    <property type="entry name" value="AdoMet_MTases"/>
    <property type="match status" value="1"/>
</dbReference>
<dbReference type="RefSeq" id="WP_275824230.1">
    <property type="nucleotide sequence ID" value="NZ_JARHUD010000013.1"/>
</dbReference>
<protein>
    <submittedName>
        <fullName evidence="3">Class I SAM-dependent methyltransferase</fullName>
    </submittedName>
</protein>